<feature type="domain" description="Beta-lactamase class A catalytic" evidence="4">
    <location>
        <begin position="50"/>
        <end position="185"/>
    </location>
</feature>
<name>A0ABW1P5K4_9PSEU</name>
<evidence type="ECO:0000259" key="4">
    <source>
        <dbReference type="Pfam" id="PF13354"/>
    </source>
</evidence>
<dbReference type="InterPro" id="IPR012338">
    <property type="entry name" value="Beta-lactam/transpept-like"/>
</dbReference>
<feature type="signal peptide" evidence="3">
    <location>
        <begin position="1"/>
        <end position="28"/>
    </location>
</feature>
<accession>A0ABW1P5K4</accession>
<evidence type="ECO:0000256" key="2">
    <source>
        <dbReference type="ARBA" id="ARBA00030171"/>
    </source>
</evidence>
<feature type="chain" id="PRO_5045260355" description="Beta-lactamase" evidence="3">
    <location>
        <begin position="29"/>
        <end position="339"/>
    </location>
</feature>
<evidence type="ECO:0000313" key="6">
    <source>
        <dbReference type="Proteomes" id="UP001596220"/>
    </source>
</evidence>
<reference evidence="6" key="1">
    <citation type="journal article" date="2019" name="Int. J. Syst. Evol. Microbiol.">
        <title>The Global Catalogue of Microorganisms (GCM) 10K type strain sequencing project: providing services to taxonomists for standard genome sequencing and annotation.</title>
        <authorList>
            <consortium name="The Broad Institute Genomics Platform"/>
            <consortium name="The Broad Institute Genome Sequencing Center for Infectious Disease"/>
            <person name="Wu L."/>
            <person name="Ma J."/>
        </authorList>
    </citation>
    <scope>NUCLEOTIDE SEQUENCE [LARGE SCALE GENOMIC DNA]</scope>
    <source>
        <strain evidence="6">CGMCC 4.7246</strain>
    </source>
</reference>
<keyword evidence="6" id="KW-1185">Reference proteome</keyword>
<dbReference type="PANTHER" id="PTHR35333:SF3">
    <property type="entry name" value="BETA-LACTAMASE-TYPE TRANSPEPTIDASE FOLD CONTAINING PROTEIN"/>
    <property type="match status" value="1"/>
</dbReference>
<keyword evidence="5" id="KW-0378">Hydrolase</keyword>
<proteinExistence type="predicted"/>
<dbReference type="Proteomes" id="UP001596220">
    <property type="component" value="Unassembled WGS sequence"/>
</dbReference>
<dbReference type="InterPro" id="IPR000871">
    <property type="entry name" value="Beta-lactam_class-A"/>
</dbReference>
<keyword evidence="3" id="KW-0732">Signal</keyword>
<sequence length="339" mass="36489">MLLTRRHLLCACGVAGATALLPTAPARAQARPDDWLSWFRAHRRHVAVAVDDGRGGRVAHRAFEPQPLASAVKVVHLAGYAKAVATGAVNPDDRVRVGDWEQYHLGLDGGAHQASLRALGIPSSNGATADDPQHRVTLDDLVTSMIRYSDNAATDLLRYRLGERVLRSAAARHGWPGAPVPELLGDVLRLVLGRPVSVERYLRDPQLQLEVIGRFPDLPATYEGQRPWARTTWAGTAAGLRRAHRSLSDVDLARGYLEQALGGDLPPGVAGIGFKGGSLPGIVTVGMSVRWEDGRVGSAAVLTEEVDEQEFARAADLVHLVRRALLEPGALREFQAALS</sequence>
<protein>
    <recommendedName>
        <fullName evidence="1">Beta-lactamase</fullName>
    </recommendedName>
    <alternativeName>
        <fullName evidence="2">Penicillinase</fullName>
    </alternativeName>
</protein>
<dbReference type="PANTHER" id="PTHR35333">
    <property type="entry name" value="BETA-LACTAMASE"/>
    <property type="match status" value="1"/>
</dbReference>
<gene>
    <name evidence="5" type="ORF">ACFP3R_13850</name>
</gene>
<dbReference type="EMBL" id="JBHSQO010000012">
    <property type="protein sequence ID" value="MFC6090363.1"/>
    <property type="molecule type" value="Genomic_DNA"/>
</dbReference>
<evidence type="ECO:0000256" key="1">
    <source>
        <dbReference type="ARBA" id="ARBA00018879"/>
    </source>
</evidence>
<comment type="caution">
    <text evidence="5">The sequence shown here is derived from an EMBL/GenBank/DDBJ whole genome shotgun (WGS) entry which is preliminary data.</text>
</comment>
<dbReference type="GO" id="GO:0016787">
    <property type="term" value="F:hydrolase activity"/>
    <property type="evidence" value="ECO:0007669"/>
    <property type="project" value="UniProtKB-KW"/>
</dbReference>
<dbReference type="PROSITE" id="PS51318">
    <property type="entry name" value="TAT"/>
    <property type="match status" value="1"/>
</dbReference>
<dbReference type="InterPro" id="IPR045155">
    <property type="entry name" value="Beta-lactam_cat"/>
</dbReference>
<evidence type="ECO:0000313" key="5">
    <source>
        <dbReference type="EMBL" id="MFC6090363.1"/>
    </source>
</evidence>
<dbReference type="Gene3D" id="3.40.710.10">
    <property type="entry name" value="DD-peptidase/beta-lactamase superfamily"/>
    <property type="match status" value="1"/>
</dbReference>
<dbReference type="RefSeq" id="WP_380636175.1">
    <property type="nucleotide sequence ID" value="NZ_JBHSQO010000012.1"/>
</dbReference>
<dbReference type="InterPro" id="IPR006311">
    <property type="entry name" value="TAT_signal"/>
</dbReference>
<dbReference type="SUPFAM" id="SSF56601">
    <property type="entry name" value="beta-lactamase/transpeptidase-like"/>
    <property type="match status" value="1"/>
</dbReference>
<organism evidence="5 6">
    <name type="scientific">Saccharothrix lopnurensis</name>
    <dbReference type="NCBI Taxonomy" id="1670621"/>
    <lineage>
        <taxon>Bacteria</taxon>
        <taxon>Bacillati</taxon>
        <taxon>Actinomycetota</taxon>
        <taxon>Actinomycetes</taxon>
        <taxon>Pseudonocardiales</taxon>
        <taxon>Pseudonocardiaceae</taxon>
        <taxon>Saccharothrix</taxon>
    </lineage>
</organism>
<dbReference type="Pfam" id="PF13354">
    <property type="entry name" value="Beta-lactamase2"/>
    <property type="match status" value="1"/>
</dbReference>
<evidence type="ECO:0000256" key="3">
    <source>
        <dbReference type="SAM" id="SignalP"/>
    </source>
</evidence>